<dbReference type="OrthoDB" id="9777890at2"/>
<evidence type="ECO:0000313" key="1">
    <source>
        <dbReference type="EMBL" id="SET80024.1"/>
    </source>
</evidence>
<protein>
    <submittedName>
        <fullName evidence="1">Sulfotransferase family protein</fullName>
    </submittedName>
</protein>
<dbReference type="EMBL" id="FOHO01000010">
    <property type="protein sequence ID" value="SET80024.1"/>
    <property type="molecule type" value="Genomic_DNA"/>
</dbReference>
<dbReference type="SUPFAM" id="SSF52540">
    <property type="entry name" value="P-loop containing nucleoside triphosphate hydrolases"/>
    <property type="match status" value="1"/>
</dbReference>
<evidence type="ECO:0000313" key="2">
    <source>
        <dbReference type="Proteomes" id="UP000199180"/>
    </source>
</evidence>
<dbReference type="Gene3D" id="3.40.50.300">
    <property type="entry name" value="P-loop containing nucleotide triphosphate hydrolases"/>
    <property type="match status" value="1"/>
</dbReference>
<organism evidence="1 2">
    <name type="scientific">Paracoccus homiensis</name>
    <dbReference type="NCBI Taxonomy" id="364199"/>
    <lineage>
        <taxon>Bacteria</taxon>
        <taxon>Pseudomonadati</taxon>
        <taxon>Pseudomonadota</taxon>
        <taxon>Alphaproteobacteria</taxon>
        <taxon>Rhodobacterales</taxon>
        <taxon>Paracoccaceae</taxon>
        <taxon>Paracoccus</taxon>
    </lineage>
</organism>
<dbReference type="AlphaFoldDB" id="A0A1I0H8I6"/>
<reference evidence="1 2" key="1">
    <citation type="submission" date="2016-10" db="EMBL/GenBank/DDBJ databases">
        <authorList>
            <person name="de Groot N.N."/>
        </authorList>
    </citation>
    <scope>NUCLEOTIDE SEQUENCE [LARGE SCALE GENOMIC DNA]</scope>
    <source>
        <strain evidence="1 2">DSM 17862</strain>
    </source>
</reference>
<gene>
    <name evidence="1" type="ORF">SAMN04489858_11073</name>
</gene>
<dbReference type="RefSeq" id="WP_090736035.1">
    <property type="nucleotide sequence ID" value="NZ_FOHO01000010.1"/>
</dbReference>
<keyword evidence="1" id="KW-0808">Transferase</keyword>
<proteinExistence type="predicted"/>
<dbReference type="InterPro" id="IPR027417">
    <property type="entry name" value="P-loop_NTPase"/>
</dbReference>
<sequence length="345" mass="38558">MTKGCFVLGASRCGSTMLSQMLRTHPAILSLSELITNQATAGLLPGPVSGPDFWARLSTPGRLQRKLANPDAAPDEFLYHCVPSRRFYTHACPPILAVTLPHLFDDPDSVFDQLERHFATRPVRPLADHYHALFQWLAARTGRGFWVERSGGSLVAAQTLTQEFPEARFVVLLRDGRDVALSMQRYLPARMAIWFWRNARLLGLDVLSPDGHIGRARWIDLAARLGGRTLRIDRILARQPSLRDCAAFWSALTRHGLAAVRQIDPERRLILHYDDLVRDPSAVLTRLTGFLDQGAAPDWLTQAAQIPRLVRPRRLDLPASTQRALADWTAGAEAMQQDLLSQQGS</sequence>
<dbReference type="GO" id="GO:0016740">
    <property type="term" value="F:transferase activity"/>
    <property type="evidence" value="ECO:0007669"/>
    <property type="project" value="UniProtKB-KW"/>
</dbReference>
<dbReference type="Proteomes" id="UP000199180">
    <property type="component" value="Unassembled WGS sequence"/>
</dbReference>
<accession>A0A1I0H8I6</accession>
<name>A0A1I0H8I6_9RHOB</name>
<dbReference type="Pfam" id="PF13469">
    <property type="entry name" value="Sulfotransfer_3"/>
    <property type="match status" value="1"/>
</dbReference>
<dbReference type="STRING" id="364199.SAMN04489858_11073"/>
<keyword evidence="2" id="KW-1185">Reference proteome</keyword>